<evidence type="ECO:0000313" key="3">
    <source>
        <dbReference type="Proteomes" id="UP001623330"/>
    </source>
</evidence>
<dbReference type="EMBL" id="JBEVYD010000011">
    <property type="protein sequence ID" value="KAL3229840.1"/>
    <property type="molecule type" value="Genomic_DNA"/>
</dbReference>
<organism evidence="2 3">
    <name type="scientific">Nakaseomyces bracarensis</name>
    <dbReference type="NCBI Taxonomy" id="273131"/>
    <lineage>
        <taxon>Eukaryota</taxon>
        <taxon>Fungi</taxon>
        <taxon>Dikarya</taxon>
        <taxon>Ascomycota</taxon>
        <taxon>Saccharomycotina</taxon>
        <taxon>Saccharomycetes</taxon>
        <taxon>Saccharomycetales</taxon>
        <taxon>Saccharomycetaceae</taxon>
        <taxon>Nakaseomyces</taxon>
    </lineage>
</organism>
<keyword evidence="1" id="KW-0472">Membrane</keyword>
<keyword evidence="1" id="KW-0812">Transmembrane</keyword>
<evidence type="ECO:0000256" key="1">
    <source>
        <dbReference type="SAM" id="Phobius"/>
    </source>
</evidence>
<reference evidence="2 3" key="1">
    <citation type="submission" date="2024-05" db="EMBL/GenBank/DDBJ databases">
        <title>Long read based assembly of the Candida bracarensis genome reveals expanded adhesin content.</title>
        <authorList>
            <person name="Marcet-Houben M."/>
            <person name="Ksiezopolska E."/>
            <person name="Gabaldon T."/>
        </authorList>
    </citation>
    <scope>NUCLEOTIDE SEQUENCE [LARGE SCALE GENOMIC DNA]</scope>
    <source>
        <strain evidence="2 3">CBM6</strain>
    </source>
</reference>
<name>A0ABR4NPA9_9SACH</name>
<evidence type="ECO:0000313" key="2">
    <source>
        <dbReference type="EMBL" id="KAL3229840.1"/>
    </source>
</evidence>
<proteinExistence type="predicted"/>
<evidence type="ECO:0008006" key="4">
    <source>
        <dbReference type="Google" id="ProtNLM"/>
    </source>
</evidence>
<feature type="transmembrane region" description="Helical" evidence="1">
    <location>
        <begin position="127"/>
        <end position="154"/>
    </location>
</feature>
<comment type="caution">
    <text evidence="2">The sequence shown here is derived from an EMBL/GenBank/DDBJ whole genome shotgun (WGS) entry which is preliminary data.</text>
</comment>
<gene>
    <name evidence="2" type="ORF">RNJ44_01976</name>
</gene>
<keyword evidence="3" id="KW-1185">Reference proteome</keyword>
<sequence length="156" mass="18769">MFVNIGKQMVISRIFHIFSVFIVENICTTLSSRCVKIKYNYTIYNSNKRKGLNFQDFFLHLCILRWLLQSTRQIFLLFWLVQQIYLTKGKNKKYITTKLMQNTKFLFAVTSDSADCRKYANKKKKNVIFCIKVLFLFLFYSFLIFYFVSLYILMSL</sequence>
<accession>A0ABR4NPA9</accession>
<keyword evidence="1" id="KW-1133">Transmembrane helix</keyword>
<protein>
    <recommendedName>
        <fullName evidence="4">Transmembrane protein</fullName>
    </recommendedName>
</protein>
<dbReference type="Proteomes" id="UP001623330">
    <property type="component" value="Unassembled WGS sequence"/>
</dbReference>